<name>A0A6A3CCW2_HIBSY</name>
<dbReference type="PANTHER" id="PTHR31818">
    <property type="entry name" value="O-FUCOSYLTRANSFERASE 16"/>
    <property type="match status" value="1"/>
</dbReference>
<dbReference type="Proteomes" id="UP000436088">
    <property type="component" value="Unassembled WGS sequence"/>
</dbReference>
<protein>
    <submittedName>
        <fullName evidence="2">Uncharacterized protein</fullName>
    </submittedName>
</protein>
<dbReference type="EMBL" id="VEPZ02000320">
    <property type="protein sequence ID" value="KAE8727030.1"/>
    <property type="molecule type" value="Genomic_DNA"/>
</dbReference>
<evidence type="ECO:0000313" key="2">
    <source>
        <dbReference type="EMBL" id="KAE8727030.1"/>
    </source>
</evidence>
<comment type="caution">
    <text evidence="2">The sequence shown here is derived from an EMBL/GenBank/DDBJ whole genome shotgun (WGS) entry which is preliminary data.</text>
</comment>
<evidence type="ECO:0000313" key="3">
    <source>
        <dbReference type="Proteomes" id="UP000436088"/>
    </source>
</evidence>
<keyword evidence="3" id="KW-1185">Reference proteome</keyword>
<proteinExistence type="predicted"/>
<accession>A0A6A3CCW2</accession>
<gene>
    <name evidence="2" type="ORF">F3Y22_tig00005929pilonHSYRG00070</name>
</gene>
<feature type="transmembrane region" description="Helical" evidence="1">
    <location>
        <begin position="32"/>
        <end position="52"/>
    </location>
</feature>
<evidence type="ECO:0000256" key="1">
    <source>
        <dbReference type="SAM" id="Phobius"/>
    </source>
</evidence>
<sequence>MALFQHQNGSVVSNKHVFIRSRSQRKPISKSVICGLMLFCLSMILLLAGHMASELERYSQRLVRRSLFNLDGRNKGPIDIWKYEYANYFYGCSESSAKFPDAVSEQESNGHLLIAQVED</sequence>
<organism evidence="2 3">
    <name type="scientific">Hibiscus syriacus</name>
    <name type="common">Rose of Sharon</name>
    <dbReference type="NCBI Taxonomy" id="106335"/>
    <lineage>
        <taxon>Eukaryota</taxon>
        <taxon>Viridiplantae</taxon>
        <taxon>Streptophyta</taxon>
        <taxon>Embryophyta</taxon>
        <taxon>Tracheophyta</taxon>
        <taxon>Spermatophyta</taxon>
        <taxon>Magnoliopsida</taxon>
        <taxon>eudicotyledons</taxon>
        <taxon>Gunneridae</taxon>
        <taxon>Pentapetalae</taxon>
        <taxon>rosids</taxon>
        <taxon>malvids</taxon>
        <taxon>Malvales</taxon>
        <taxon>Malvaceae</taxon>
        <taxon>Malvoideae</taxon>
        <taxon>Hibiscus</taxon>
    </lineage>
</organism>
<keyword evidence="1" id="KW-0812">Transmembrane</keyword>
<dbReference type="AlphaFoldDB" id="A0A6A3CCW2"/>
<keyword evidence="1" id="KW-1133">Transmembrane helix</keyword>
<keyword evidence="1" id="KW-0472">Membrane</keyword>
<reference evidence="2" key="1">
    <citation type="submission" date="2019-09" db="EMBL/GenBank/DDBJ databases">
        <title>Draft genome information of white flower Hibiscus syriacus.</title>
        <authorList>
            <person name="Kim Y.-M."/>
        </authorList>
    </citation>
    <scope>NUCLEOTIDE SEQUENCE [LARGE SCALE GENOMIC DNA]</scope>
    <source>
        <strain evidence="2">YM2019G1</strain>
    </source>
</reference>
<dbReference type="PANTHER" id="PTHR31818:SF3">
    <property type="entry name" value="O-FUCOSYLTRANSFERASE 29"/>
    <property type="match status" value="1"/>
</dbReference>